<keyword evidence="5" id="KW-1185">Reference proteome</keyword>
<feature type="domain" description="3-beta hydroxysteroid dehydrogenase/isomerase" evidence="3">
    <location>
        <begin position="4"/>
        <end position="252"/>
    </location>
</feature>
<evidence type="ECO:0000259" key="3">
    <source>
        <dbReference type="Pfam" id="PF01073"/>
    </source>
</evidence>
<evidence type="ECO:0000256" key="2">
    <source>
        <dbReference type="ARBA" id="ARBA00023002"/>
    </source>
</evidence>
<comment type="similarity">
    <text evidence="1">Belongs to the 3-beta-HSD family.</text>
</comment>
<name>A0ABM9HE55_9BACT</name>
<proteinExistence type="inferred from homology"/>
<keyword evidence="2 4" id="KW-0560">Oxidoreductase</keyword>
<evidence type="ECO:0000313" key="4">
    <source>
        <dbReference type="EMBL" id="CAI2718384.1"/>
    </source>
</evidence>
<reference evidence="4 5" key="1">
    <citation type="submission" date="2022-09" db="EMBL/GenBank/DDBJ databases">
        <authorList>
            <person name="Kop L."/>
        </authorList>
    </citation>
    <scope>NUCLEOTIDE SEQUENCE [LARGE SCALE GENOMIC DNA]</scope>
    <source>
        <strain evidence="4 5">347</strain>
    </source>
</reference>
<evidence type="ECO:0000313" key="5">
    <source>
        <dbReference type="Proteomes" id="UP001157733"/>
    </source>
</evidence>
<dbReference type="EMBL" id="OX336137">
    <property type="protein sequence ID" value="CAI2718384.1"/>
    <property type="molecule type" value="Genomic_DNA"/>
</dbReference>
<dbReference type="Gene3D" id="3.40.50.720">
    <property type="entry name" value="NAD(P)-binding Rossmann-like Domain"/>
    <property type="match status" value="1"/>
</dbReference>
<dbReference type="PANTHER" id="PTHR43245:SF51">
    <property type="entry name" value="SHORT CHAIN DEHYDROGENASE_REDUCTASE FAMILY 42E, MEMBER 2"/>
    <property type="match status" value="1"/>
</dbReference>
<protein>
    <submittedName>
        <fullName evidence="4">2-alkyl-3-oxoalkanoate reductase</fullName>
        <ecNumber evidence="4">1.1.1.412</ecNumber>
    </submittedName>
</protein>
<dbReference type="Proteomes" id="UP001157733">
    <property type="component" value="Chromosome"/>
</dbReference>
<dbReference type="GO" id="GO:0016491">
    <property type="term" value="F:oxidoreductase activity"/>
    <property type="evidence" value="ECO:0007669"/>
    <property type="project" value="UniProtKB-KW"/>
</dbReference>
<dbReference type="SUPFAM" id="SSF51735">
    <property type="entry name" value="NAD(P)-binding Rossmann-fold domains"/>
    <property type="match status" value="1"/>
</dbReference>
<organism evidence="4 5">
    <name type="scientific">Nitrospina watsonii</name>
    <dbReference type="NCBI Taxonomy" id="1323948"/>
    <lineage>
        <taxon>Bacteria</taxon>
        <taxon>Pseudomonadati</taxon>
        <taxon>Nitrospinota/Tectimicrobiota group</taxon>
        <taxon>Nitrospinota</taxon>
        <taxon>Nitrospinia</taxon>
        <taxon>Nitrospinales</taxon>
        <taxon>Nitrospinaceae</taxon>
        <taxon>Nitrospina</taxon>
    </lineage>
</organism>
<dbReference type="InterPro" id="IPR036291">
    <property type="entry name" value="NAD(P)-bd_dom_sf"/>
</dbReference>
<dbReference type="InterPro" id="IPR002225">
    <property type="entry name" value="3Beta_OHSteriod_DH/Estase"/>
</dbReference>
<accession>A0ABM9HE55</accession>
<dbReference type="EC" id="1.1.1.412" evidence="4"/>
<sequence>MNILVTGGSGFLGGHIARRLHALGHQVTALGRRSHPDLSPGIDFIKADLGDREAVISACRGRDAVFHAGALTGIWGPRDVFHRTNVEGTDHVIAGCLEHGAGQLIYTSSPSVVYDRRDLENGNESLPYARRFLCDYPRTKAMAERRVLAANGRGGLQTLVLRPHLIWGPGDPHLVPRIIERARQGKLVRVGEGVNRVDIIYIDNAVEGHVQALEVLKQPDNRVAGQVYFLSDGEPVVLWDWINALLKAVDVPPVTRSISYQNGKRLGAVLEAVHRMFGLAGEPRMTRFLASQLATSHYFDISKARRELNYRPVVEPQEGLRRLVQWWKARPIKSFD</sequence>
<dbReference type="PANTHER" id="PTHR43245">
    <property type="entry name" value="BIFUNCTIONAL POLYMYXIN RESISTANCE PROTEIN ARNA"/>
    <property type="match status" value="1"/>
</dbReference>
<dbReference type="Pfam" id="PF01073">
    <property type="entry name" value="3Beta_HSD"/>
    <property type="match status" value="1"/>
</dbReference>
<evidence type="ECO:0000256" key="1">
    <source>
        <dbReference type="ARBA" id="ARBA00009219"/>
    </source>
</evidence>
<dbReference type="InterPro" id="IPR050177">
    <property type="entry name" value="Lipid_A_modif_metabolic_enz"/>
</dbReference>
<gene>
    <name evidence="4" type="primary">oleD</name>
    <name evidence="4" type="ORF">NSPWAT_1525</name>
</gene>